<gene>
    <name evidence="2" type="ORF">KUTeg_021697</name>
</gene>
<accession>A0ABQ9EA81</accession>
<reference evidence="2 3" key="1">
    <citation type="submission" date="2022-12" db="EMBL/GenBank/DDBJ databases">
        <title>Chromosome-level genome of Tegillarca granosa.</title>
        <authorList>
            <person name="Kim J."/>
        </authorList>
    </citation>
    <scope>NUCLEOTIDE SEQUENCE [LARGE SCALE GENOMIC DNA]</scope>
    <source>
        <strain evidence="2">Teg-2019</strain>
        <tissue evidence="2">Adductor muscle</tissue>
    </source>
</reference>
<dbReference type="Proteomes" id="UP001217089">
    <property type="component" value="Unassembled WGS sequence"/>
</dbReference>
<dbReference type="EMBL" id="JARBDR010000919">
    <property type="protein sequence ID" value="KAJ8300178.1"/>
    <property type="molecule type" value="Genomic_DNA"/>
</dbReference>
<protein>
    <recommendedName>
        <fullName evidence="4">Huntingtin</fullName>
    </recommendedName>
</protein>
<feature type="region of interest" description="Disordered" evidence="1">
    <location>
        <begin position="147"/>
        <end position="188"/>
    </location>
</feature>
<comment type="caution">
    <text evidence="2">The sequence shown here is derived from an EMBL/GenBank/DDBJ whole genome shotgun (WGS) entry which is preliminary data.</text>
</comment>
<name>A0ABQ9EA81_TEGGR</name>
<proteinExistence type="predicted"/>
<dbReference type="PANTHER" id="PTHR21725">
    <property type="entry name" value="E3 UBIQUITIN-PROTEIN LIGASE UBR4"/>
    <property type="match status" value="1"/>
</dbReference>
<evidence type="ECO:0008006" key="4">
    <source>
        <dbReference type="Google" id="ProtNLM"/>
    </source>
</evidence>
<evidence type="ECO:0000313" key="3">
    <source>
        <dbReference type="Proteomes" id="UP001217089"/>
    </source>
</evidence>
<keyword evidence="3" id="KW-1185">Reference proteome</keyword>
<dbReference type="PANTHER" id="PTHR21725:SF1">
    <property type="entry name" value="E3 UBIQUITIN-PROTEIN LIGASE UBR4"/>
    <property type="match status" value="1"/>
</dbReference>
<evidence type="ECO:0000256" key="1">
    <source>
        <dbReference type="SAM" id="MobiDB-lite"/>
    </source>
</evidence>
<organism evidence="2 3">
    <name type="scientific">Tegillarca granosa</name>
    <name type="common">Malaysian cockle</name>
    <name type="synonym">Anadara granosa</name>
    <dbReference type="NCBI Taxonomy" id="220873"/>
    <lineage>
        <taxon>Eukaryota</taxon>
        <taxon>Metazoa</taxon>
        <taxon>Spiralia</taxon>
        <taxon>Lophotrochozoa</taxon>
        <taxon>Mollusca</taxon>
        <taxon>Bivalvia</taxon>
        <taxon>Autobranchia</taxon>
        <taxon>Pteriomorphia</taxon>
        <taxon>Arcoida</taxon>
        <taxon>Arcoidea</taxon>
        <taxon>Arcidae</taxon>
        <taxon>Tegillarca</taxon>
    </lineage>
</organism>
<evidence type="ECO:0000313" key="2">
    <source>
        <dbReference type="EMBL" id="KAJ8300178.1"/>
    </source>
</evidence>
<dbReference type="InterPro" id="IPR045189">
    <property type="entry name" value="UBR4-like"/>
</dbReference>
<feature type="compositionally biased region" description="Basic and acidic residues" evidence="1">
    <location>
        <begin position="169"/>
        <end position="188"/>
    </location>
</feature>
<sequence>MCNVISPHNFFCYNLICTKKRTADVNHLHDDTTNSICQETRQEELFIALTLFQLLLFICGSKEKYRQLRDIHAIESHLKAVTELCREGGLDISDITPTCSVILSYDTLLSIVDVLSFLVRSSIVLDEGVSPTLLQLLQLALCGSTGGSGSKPQPQASDSSGSTSSPAKQKKDKDKDKDKNEDSDDGQKYDESLSINLVQLLTRILDKSLMIKFIQTFLLESNATSIRWQAHSLVYNIYK</sequence>